<evidence type="ECO:0000313" key="3">
    <source>
        <dbReference type="Proteomes" id="UP001358614"/>
    </source>
</evidence>
<dbReference type="KEGG" id="ker:91101616"/>
<gene>
    <name evidence="2" type="ORF">V865_002812</name>
</gene>
<dbReference type="EMBL" id="CP144089">
    <property type="protein sequence ID" value="WWD04741.1"/>
    <property type="molecule type" value="Genomic_DNA"/>
</dbReference>
<evidence type="ECO:0000256" key="1">
    <source>
        <dbReference type="SAM" id="MobiDB-lite"/>
    </source>
</evidence>
<dbReference type="RefSeq" id="XP_066082708.1">
    <property type="nucleotide sequence ID" value="XM_066226611.1"/>
</dbReference>
<evidence type="ECO:0000313" key="2">
    <source>
        <dbReference type="EMBL" id="WWD04741.1"/>
    </source>
</evidence>
<name>A0AAX4KEI4_9TREE</name>
<feature type="region of interest" description="Disordered" evidence="1">
    <location>
        <begin position="342"/>
        <end position="367"/>
    </location>
</feature>
<dbReference type="AlphaFoldDB" id="A0AAX4KEI4"/>
<protein>
    <submittedName>
        <fullName evidence="2">Uncharacterized protein</fullName>
    </submittedName>
</protein>
<dbReference type="Proteomes" id="UP001358614">
    <property type="component" value="Chromosome 1"/>
</dbReference>
<proteinExistence type="predicted"/>
<organism evidence="2 3">
    <name type="scientific">Kwoniella europaea PYCC6329</name>
    <dbReference type="NCBI Taxonomy" id="1423913"/>
    <lineage>
        <taxon>Eukaryota</taxon>
        <taxon>Fungi</taxon>
        <taxon>Dikarya</taxon>
        <taxon>Basidiomycota</taxon>
        <taxon>Agaricomycotina</taxon>
        <taxon>Tremellomycetes</taxon>
        <taxon>Tremellales</taxon>
        <taxon>Cryptococcaceae</taxon>
        <taxon>Kwoniella</taxon>
    </lineage>
</organism>
<sequence>MFTLDMYRDSAHVSAMQSQVMGSRQTTCEDISKAVANRNIDLETCDLHFGALDWKAIVEQYHEPSTTHAAREASIAALLETAITNPMVMWDRAGVAKEAITKWDDPEYFASGEQKRIVWRYGLDRDDEGALKVLKWQIQNDGPIPLLSEYGKEMLALDLTRRVQDTLYNGKPTAYPISRLPSKAIEMIPKKVRSFAEDIWKSRSIAYDSRAPEKTRLNMLVLDQMTRMADYKNWEKCREAGPISRRTTTRPLGLSIGESSKTNEKLPAYDPGDPTFVRSDEDLPTYDEVEQALSRVILTDKDKKRVEELRKECGDKILISAGYLKSAPTHRELSALDLATTEAMPSASTPESENGGSTGRSQRKHSKNWGTFSKIWKSCFGSIEDTA</sequence>
<keyword evidence="3" id="KW-1185">Reference proteome</keyword>
<feature type="region of interest" description="Disordered" evidence="1">
    <location>
        <begin position="245"/>
        <end position="271"/>
    </location>
</feature>
<accession>A0AAX4KEI4</accession>
<reference evidence="2 3" key="1">
    <citation type="submission" date="2024-01" db="EMBL/GenBank/DDBJ databases">
        <title>Comparative genomics of Cryptococcus and Kwoniella reveals pathogenesis evolution and contrasting modes of karyotype evolution via chromosome fusion or intercentromeric recombination.</title>
        <authorList>
            <person name="Coelho M.A."/>
            <person name="David-Palma M."/>
            <person name="Shea T."/>
            <person name="Bowers K."/>
            <person name="McGinley-Smith S."/>
            <person name="Mohammad A.W."/>
            <person name="Gnirke A."/>
            <person name="Yurkov A.M."/>
            <person name="Nowrousian M."/>
            <person name="Sun S."/>
            <person name="Cuomo C.A."/>
            <person name="Heitman J."/>
        </authorList>
    </citation>
    <scope>NUCLEOTIDE SEQUENCE [LARGE SCALE GENOMIC DNA]</scope>
    <source>
        <strain evidence="2 3">PYCC6329</strain>
    </source>
</reference>
<feature type="compositionally biased region" description="Polar residues" evidence="1">
    <location>
        <begin position="346"/>
        <end position="355"/>
    </location>
</feature>
<dbReference type="GeneID" id="91101616"/>